<evidence type="ECO:0000313" key="3">
    <source>
        <dbReference type="Proteomes" id="UP000762676"/>
    </source>
</evidence>
<dbReference type="EMBL" id="BMAT01007313">
    <property type="protein sequence ID" value="GFR62029.1"/>
    <property type="molecule type" value="Genomic_DNA"/>
</dbReference>
<reference evidence="2 3" key="1">
    <citation type="journal article" date="2021" name="Elife">
        <title>Chloroplast acquisition without the gene transfer in kleptoplastic sea slugs, Plakobranchus ocellatus.</title>
        <authorList>
            <person name="Maeda T."/>
            <person name="Takahashi S."/>
            <person name="Yoshida T."/>
            <person name="Shimamura S."/>
            <person name="Takaki Y."/>
            <person name="Nagai Y."/>
            <person name="Toyoda A."/>
            <person name="Suzuki Y."/>
            <person name="Arimoto A."/>
            <person name="Ishii H."/>
            <person name="Satoh N."/>
            <person name="Nishiyama T."/>
            <person name="Hasebe M."/>
            <person name="Maruyama T."/>
            <person name="Minagawa J."/>
            <person name="Obokata J."/>
            <person name="Shigenobu S."/>
        </authorList>
    </citation>
    <scope>NUCLEOTIDE SEQUENCE [LARGE SCALE GENOMIC DNA]</scope>
</reference>
<evidence type="ECO:0000256" key="1">
    <source>
        <dbReference type="SAM" id="MobiDB-lite"/>
    </source>
</evidence>
<name>A0AAV4EMG0_9GAST</name>
<comment type="caution">
    <text evidence="2">The sequence shown here is derived from an EMBL/GenBank/DDBJ whole genome shotgun (WGS) entry which is preliminary data.</text>
</comment>
<feature type="compositionally biased region" description="Basic residues" evidence="1">
    <location>
        <begin position="1"/>
        <end position="13"/>
    </location>
</feature>
<evidence type="ECO:0008006" key="4">
    <source>
        <dbReference type="Google" id="ProtNLM"/>
    </source>
</evidence>
<accession>A0AAV4EMG0</accession>
<dbReference type="Proteomes" id="UP000762676">
    <property type="component" value="Unassembled WGS sequence"/>
</dbReference>
<sequence>MIVRTSSKKRRHAHTDTRRLRPDRLGMSVFIPRRPSGKSGNNLWFLESKVISTRSNVVVVVVVEVRVGLEVVVLVAEAAVVVAVGVVEVV</sequence>
<keyword evidence="3" id="KW-1185">Reference proteome</keyword>
<feature type="region of interest" description="Disordered" evidence="1">
    <location>
        <begin position="1"/>
        <end position="20"/>
    </location>
</feature>
<organism evidence="2 3">
    <name type="scientific">Elysia marginata</name>
    <dbReference type="NCBI Taxonomy" id="1093978"/>
    <lineage>
        <taxon>Eukaryota</taxon>
        <taxon>Metazoa</taxon>
        <taxon>Spiralia</taxon>
        <taxon>Lophotrochozoa</taxon>
        <taxon>Mollusca</taxon>
        <taxon>Gastropoda</taxon>
        <taxon>Heterobranchia</taxon>
        <taxon>Euthyneura</taxon>
        <taxon>Panpulmonata</taxon>
        <taxon>Sacoglossa</taxon>
        <taxon>Placobranchoidea</taxon>
        <taxon>Plakobranchidae</taxon>
        <taxon>Elysia</taxon>
    </lineage>
</organism>
<gene>
    <name evidence="2" type="ORF">ElyMa_003572900</name>
</gene>
<proteinExistence type="predicted"/>
<evidence type="ECO:0000313" key="2">
    <source>
        <dbReference type="EMBL" id="GFR62029.1"/>
    </source>
</evidence>
<dbReference type="AlphaFoldDB" id="A0AAV4EMG0"/>
<protein>
    <recommendedName>
        <fullName evidence="4">Transmembrane protein</fullName>
    </recommendedName>
</protein>